<reference evidence="2 3" key="1">
    <citation type="journal article" date="2018" name="Nat. Ecol. Evol.">
        <title>Pezizomycetes genomes reveal the molecular basis of ectomycorrhizal truffle lifestyle.</title>
        <authorList>
            <person name="Murat C."/>
            <person name="Payen T."/>
            <person name="Noel B."/>
            <person name="Kuo A."/>
            <person name="Morin E."/>
            <person name="Chen J."/>
            <person name="Kohler A."/>
            <person name="Krizsan K."/>
            <person name="Balestrini R."/>
            <person name="Da Silva C."/>
            <person name="Montanini B."/>
            <person name="Hainaut M."/>
            <person name="Levati E."/>
            <person name="Barry K.W."/>
            <person name="Belfiori B."/>
            <person name="Cichocki N."/>
            <person name="Clum A."/>
            <person name="Dockter R.B."/>
            <person name="Fauchery L."/>
            <person name="Guy J."/>
            <person name="Iotti M."/>
            <person name="Le Tacon F."/>
            <person name="Lindquist E.A."/>
            <person name="Lipzen A."/>
            <person name="Malagnac F."/>
            <person name="Mello A."/>
            <person name="Molinier V."/>
            <person name="Miyauchi S."/>
            <person name="Poulain J."/>
            <person name="Riccioni C."/>
            <person name="Rubini A."/>
            <person name="Sitrit Y."/>
            <person name="Splivallo R."/>
            <person name="Traeger S."/>
            <person name="Wang M."/>
            <person name="Zifcakova L."/>
            <person name="Wipf D."/>
            <person name="Zambonelli A."/>
            <person name="Paolocci F."/>
            <person name="Nowrousian M."/>
            <person name="Ottonello S."/>
            <person name="Baldrian P."/>
            <person name="Spatafora J.W."/>
            <person name="Henrissat B."/>
            <person name="Nagy L.G."/>
            <person name="Aury J.M."/>
            <person name="Wincker P."/>
            <person name="Grigoriev I.V."/>
            <person name="Bonfante P."/>
            <person name="Martin F.M."/>
        </authorList>
    </citation>
    <scope>NUCLEOTIDE SEQUENCE [LARGE SCALE GENOMIC DNA]</scope>
    <source>
        <strain evidence="2 3">CCBAS932</strain>
    </source>
</reference>
<dbReference type="OrthoDB" id="5388367at2759"/>
<dbReference type="InParanoid" id="A0A3N4L0A6"/>
<organism evidence="2 3">
    <name type="scientific">Morchella conica CCBAS932</name>
    <dbReference type="NCBI Taxonomy" id="1392247"/>
    <lineage>
        <taxon>Eukaryota</taxon>
        <taxon>Fungi</taxon>
        <taxon>Dikarya</taxon>
        <taxon>Ascomycota</taxon>
        <taxon>Pezizomycotina</taxon>
        <taxon>Pezizomycetes</taxon>
        <taxon>Pezizales</taxon>
        <taxon>Morchellaceae</taxon>
        <taxon>Morchella</taxon>
    </lineage>
</organism>
<feature type="compositionally biased region" description="Acidic residues" evidence="1">
    <location>
        <begin position="38"/>
        <end position="51"/>
    </location>
</feature>
<accession>A0A3N4L0A6</accession>
<dbReference type="AlphaFoldDB" id="A0A3N4L0A6"/>
<protein>
    <submittedName>
        <fullName evidence="2">Uncharacterized protein</fullName>
    </submittedName>
</protein>
<keyword evidence="3" id="KW-1185">Reference proteome</keyword>
<evidence type="ECO:0000256" key="1">
    <source>
        <dbReference type="SAM" id="MobiDB-lite"/>
    </source>
</evidence>
<feature type="compositionally biased region" description="Polar residues" evidence="1">
    <location>
        <begin position="55"/>
        <end position="64"/>
    </location>
</feature>
<proteinExistence type="predicted"/>
<gene>
    <name evidence="2" type="ORF">P167DRAFT_571956</name>
</gene>
<evidence type="ECO:0000313" key="3">
    <source>
        <dbReference type="Proteomes" id="UP000277580"/>
    </source>
</evidence>
<feature type="region of interest" description="Disordered" evidence="1">
    <location>
        <begin position="1"/>
        <end position="146"/>
    </location>
</feature>
<name>A0A3N4L0A6_9PEZI</name>
<evidence type="ECO:0000313" key="2">
    <source>
        <dbReference type="EMBL" id="RPB15089.1"/>
    </source>
</evidence>
<dbReference type="Proteomes" id="UP000277580">
    <property type="component" value="Unassembled WGS sequence"/>
</dbReference>
<feature type="compositionally biased region" description="Polar residues" evidence="1">
    <location>
        <begin position="89"/>
        <end position="106"/>
    </location>
</feature>
<dbReference type="EMBL" id="ML119115">
    <property type="protein sequence ID" value="RPB15089.1"/>
    <property type="molecule type" value="Genomic_DNA"/>
</dbReference>
<sequence>MAGNFNFNFGRDLFGKKTLPKKSPPALRFVLPNHNDYEVENEPEEEDEDDYVSTGMKNNDSPPTSRRRSQSGVAFRTKSDSPFYLAADPSTSDSRVYGQASLTLDQATERYRGVQNPDEPEAPGSRAGFYNVLDAGPNNKPHGRSRSMGDILTVAAAVKSPPSSGSEGGPSRQPYMKFECTRSRTLSQMRTAKARRIPPPPSLYQDRSFAQSFKCFFSFGSPKAPSSLVTSQSLDILPTIADAPQKQSSIYSRSVLSALWNKVKNMKFPGRCFGKQAVIIPSSPILKPVPSPPRLGAGLEALQRRNFNGINVATKVPPVDYHQLFASYGATYV</sequence>